<name>A0ABT1U1K0_9GAMM</name>
<keyword evidence="1" id="KW-0472">Membrane</keyword>
<dbReference type="EMBL" id="JANIBK010000014">
    <property type="protein sequence ID" value="MCQ8127708.1"/>
    <property type="molecule type" value="Genomic_DNA"/>
</dbReference>
<proteinExistence type="predicted"/>
<keyword evidence="1" id="KW-0812">Transmembrane</keyword>
<organism evidence="2 3">
    <name type="scientific">Methylomonas rivi</name>
    <dbReference type="NCBI Taxonomy" id="2952226"/>
    <lineage>
        <taxon>Bacteria</taxon>
        <taxon>Pseudomonadati</taxon>
        <taxon>Pseudomonadota</taxon>
        <taxon>Gammaproteobacteria</taxon>
        <taxon>Methylococcales</taxon>
        <taxon>Methylococcaceae</taxon>
        <taxon>Methylomonas</taxon>
    </lineage>
</organism>
<reference evidence="2 3" key="1">
    <citation type="submission" date="2022-07" db="EMBL/GenBank/DDBJ databases">
        <title>Methylomonas rivi sp. nov., Methylomonas rosea sp. nov., Methylomonas aureus sp. nov. and Methylomonas subterranea sp. nov., four novel methanotrophs isolated from a freshwater creek and the deep terrestrial subsurface.</title>
        <authorList>
            <person name="Abin C."/>
            <person name="Sankaranarayanan K."/>
            <person name="Garner C."/>
            <person name="Sindelar R."/>
            <person name="Kotary K."/>
            <person name="Garner R."/>
            <person name="Barclay S."/>
            <person name="Lawson P."/>
            <person name="Krumholz L."/>
        </authorList>
    </citation>
    <scope>NUCLEOTIDE SEQUENCE [LARGE SCALE GENOMIC DNA]</scope>
    <source>
        <strain evidence="2 3">WSC-6</strain>
    </source>
</reference>
<evidence type="ECO:0000313" key="2">
    <source>
        <dbReference type="EMBL" id="MCQ8127708.1"/>
    </source>
</evidence>
<dbReference type="Proteomes" id="UP001524586">
    <property type="component" value="Unassembled WGS sequence"/>
</dbReference>
<sequence>MNDTVNSWLSKSREELDEIYCNATPGSIPNGDTQGTAILAGSVFAKLAAFLAGVYAWQGKRFDLFCPGGRAGVLVNKITYFSLTFIVAKVYMDKSWLDQKDTIVIDYSKTSFFAKAIRDEIREIEPGVYLGKVWWGKKRILDFALTRKEPEKTT</sequence>
<keyword evidence="1" id="KW-1133">Transmembrane helix</keyword>
<keyword evidence="3" id="KW-1185">Reference proteome</keyword>
<evidence type="ECO:0000313" key="3">
    <source>
        <dbReference type="Proteomes" id="UP001524586"/>
    </source>
</evidence>
<comment type="caution">
    <text evidence="2">The sequence shown here is derived from an EMBL/GenBank/DDBJ whole genome shotgun (WGS) entry which is preliminary data.</text>
</comment>
<evidence type="ECO:0000256" key="1">
    <source>
        <dbReference type="SAM" id="Phobius"/>
    </source>
</evidence>
<protein>
    <submittedName>
        <fullName evidence="2">Uncharacterized protein</fullName>
    </submittedName>
</protein>
<feature type="transmembrane region" description="Helical" evidence="1">
    <location>
        <begin position="37"/>
        <end position="57"/>
    </location>
</feature>
<dbReference type="RefSeq" id="WP_256614058.1">
    <property type="nucleotide sequence ID" value="NZ_JANIBK010000014.1"/>
</dbReference>
<gene>
    <name evidence="2" type="ORF">NP596_04470</name>
</gene>
<accession>A0ABT1U1K0</accession>